<comment type="caution">
    <text evidence="2">The sequence shown here is derived from an EMBL/GenBank/DDBJ whole genome shotgun (WGS) entry which is preliminary data.</text>
</comment>
<feature type="transmembrane region" description="Helical" evidence="1">
    <location>
        <begin position="81"/>
        <end position="100"/>
    </location>
</feature>
<dbReference type="EMBL" id="JAHCMY010000002">
    <property type="protein sequence ID" value="MBS9523572.1"/>
    <property type="molecule type" value="Genomic_DNA"/>
</dbReference>
<feature type="transmembrane region" description="Helical" evidence="1">
    <location>
        <begin position="285"/>
        <end position="301"/>
    </location>
</feature>
<feature type="transmembrane region" description="Helical" evidence="1">
    <location>
        <begin position="164"/>
        <end position="197"/>
    </location>
</feature>
<proteinExistence type="predicted"/>
<dbReference type="Proteomes" id="UP001319104">
    <property type="component" value="Unassembled WGS sequence"/>
</dbReference>
<keyword evidence="3" id="KW-1185">Reference proteome</keyword>
<keyword evidence="1" id="KW-0472">Membrane</keyword>
<reference evidence="2 3" key="1">
    <citation type="submission" date="2021-05" db="EMBL/GenBank/DDBJ databases">
        <authorList>
            <person name="Zhang Z.D."/>
            <person name="Osman G."/>
        </authorList>
    </citation>
    <scope>NUCLEOTIDE SEQUENCE [LARGE SCALE GENOMIC DNA]</scope>
    <source>
        <strain evidence="2 3">KCTC 32217</strain>
    </source>
</reference>
<feature type="transmembrane region" description="Helical" evidence="1">
    <location>
        <begin position="253"/>
        <end position="273"/>
    </location>
</feature>
<evidence type="ECO:0000313" key="2">
    <source>
        <dbReference type="EMBL" id="MBS9523572.1"/>
    </source>
</evidence>
<keyword evidence="1" id="KW-0812">Transmembrane</keyword>
<feature type="transmembrane region" description="Helical" evidence="1">
    <location>
        <begin position="307"/>
        <end position="324"/>
    </location>
</feature>
<feature type="transmembrane region" description="Helical" evidence="1">
    <location>
        <begin position="331"/>
        <end position="351"/>
    </location>
</feature>
<organism evidence="2 3">
    <name type="scientific">Litoribacter ruber</name>
    <dbReference type="NCBI Taxonomy" id="702568"/>
    <lineage>
        <taxon>Bacteria</taxon>
        <taxon>Pseudomonadati</taxon>
        <taxon>Bacteroidota</taxon>
        <taxon>Cytophagia</taxon>
        <taxon>Cytophagales</taxon>
        <taxon>Cyclobacteriaceae</taxon>
        <taxon>Litoribacter</taxon>
    </lineage>
</organism>
<gene>
    <name evidence="2" type="ORF">KI659_06030</name>
</gene>
<dbReference type="AlphaFoldDB" id="A0AAP2CKN5"/>
<protein>
    <submittedName>
        <fullName evidence="2">Uncharacterized protein</fullName>
    </submittedName>
</protein>
<feature type="transmembrane region" description="Helical" evidence="1">
    <location>
        <begin position="203"/>
        <end position="223"/>
    </location>
</feature>
<dbReference type="RefSeq" id="WP_213944458.1">
    <property type="nucleotide sequence ID" value="NZ_JAHCMY010000002.1"/>
</dbReference>
<evidence type="ECO:0000256" key="1">
    <source>
        <dbReference type="SAM" id="Phobius"/>
    </source>
</evidence>
<sequence>MLSFFKVNDPFRIAGILVILLILRVPYLLMDIPLLTPELMWMLTGERMSQGYHMYLDIIDDNGPFSAGVYWLIDLAFGRSLLAYHIIAGLIIIFQIVYINHLFIRYRAFSDTTYLPALVMGVLFHLSFDFLTLSPALLGTMFLVLALGKVFSLTLLSEDSTESVLMVGVFGGIAACFHFPLVFFLPFLIVAGIAVSGFSFNQFILSMVGYFQPILLCSLYYFWQNGLPEFLLEFVFATRIIEAYIHVTYLDMLILFLVPFGFAASGFLFSSLMRSQTINQQKQKQLMMLYMMFALLTLLISNRRTPYQMLPLLPAMAYFINQIFMNVERRVVLKSFFYGFIVAVPLVGYAWTFQKIQSGRITAYGVASDSKYNFTRDRRVVVLGTDMGFYQHAYPSTPFLNYNLSKRVLTDFEDLNDMATTFKYFNNEKPEFIIDEEGVFEELLIQIPALRDLYRKQRDGVYKLIADRN</sequence>
<feature type="transmembrane region" description="Helical" evidence="1">
    <location>
        <begin position="12"/>
        <end position="30"/>
    </location>
</feature>
<name>A0AAP2CKN5_9BACT</name>
<keyword evidence="1" id="KW-1133">Transmembrane helix</keyword>
<evidence type="ECO:0000313" key="3">
    <source>
        <dbReference type="Proteomes" id="UP001319104"/>
    </source>
</evidence>
<accession>A0AAP2CKN5</accession>